<reference evidence="20 21" key="1">
    <citation type="submission" date="2018-05" db="EMBL/GenBank/DDBJ databases">
        <title>Genomic Encyclopedia of Archaeal and Bacterial Type Strains, Phase II (KMG-II): from individual species to whole genera.</title>
        <authorList>
            <person name="Goeker M."/>
        </authorList>
    </citation>
    <scope>NUCLEOTIDE SEQUENCE [LARGE SCALE GENOMIC DNA]</scope>
    <source>
        <strain evidence="20 21">DSM 22214</strain>
    </source>
</reference>
<keyword evidence="8 19" id="KW-0169">Cobalamin biosynthesis</keyword>
<dbReference type="EC" id="2.7.8.26" evidence="5 19"/>
<comment type="similarity">
    <text evidence="4 19">Belongs to the CobS family.</text>
</comment>
<feature type="transmembrane region" description="Helical" evidence="19">
    <location>
        <begin position="193"/>
        <end position="210"/>
    </location>
</feature>
<evidence type="ECO:0000256" key="4">
    <source>
        <dbReference type="ARBA" id="ARBA00010561"/>
    </source>
</evidence>
<dbReference type="PANTHER" id="PTHR34148">
    <property type="entry name" value="ADENOSYLCOBINAMIDE-GDP RIBAZOLETRANSFERASE"/>
    <property type="match status" value="1"/>
</dbReference>
<protein>
    <recommendedName>
        <fullName evidence="6 19">Adenosylcobinamide-GDP ribazoletransferase</fullName>
        <ecNumber evidence="5 19">2.7.8.26</ecNumber>
    </recommendedName>
    <alternativeName>
        <fullName evidence="16 19">Cobalamin synthase</fullName>
    </alternativeName>
    <alternativeName>
        <fullName evidence="15 19">Cobalamin-5'-phosphate synthase</fullName>
    </alternativeName>
</protein>
<dbReference type="Pfam" id="PF02654">
    <property type="entry name" value="CobS"/>
    <property type="match status" value="1"/>
</dbReference>
<comment type="function">
    <text evidence="14 19">Joins adenosylcobinamide-GDP and alpha-ribazole to generate adenosylcobalamin (Ado-cobalamin). Also synthesizes adenosylcobalamin 5'-phosphate from adenosylcobinamide-GDP and alpha-ribazole 5'-phosphate.</text>
</comment>
<evidence type="ECO:0000256" key="9">
    <source>
        <dbReference type="ARBA" id="ARBA00022679"/>
    </source>
</evidence>
<evidence type="ECO:0000256" key="19">
    <source>
        <dbReference type="HAMAP-Rule" id="MF_00719"/>
    </source>
</evidence>
<evidence type="ECO:0000256" key="2">
    <source>
        <dbReference type="ARBA" id="ARBA00004651"/>
    </source>
</evidence>
<dbReference type="UniPathway" id="UPA00148">
    <property type="reaction ID" value="UER00238"/>
</dbReference>
<feature type="transmembrane region" description="Helical" evidence="19">
    <location>
        <begin position="121"/>
        <end position="144"/>
    </location>
</feature>
<evidence type="ECO:0000256" key="12">
    <source>
        <dbReference type="ARBA" id="ARBA00022989"/>
    </source>
</evidence>
<dbReference type="AlphaFoldDB" id="A0A316E1E8"/>
<dbReference type="GO" id="GO:0005886">
    <property type="term" value="C:plasma membrane"/>
    <property type="evidence" value="ECO:0007669"/>
    <property type="project" value="UniProtKB-SubCell"/>
</dbReference>
<dbReference type="Proteomes" id="UP000245489">
    <property type="component" value="Unassembled WGS sequence"/>
</dbReference>
<dbReference type="HAMAP" id="MF_00719">
    <property type="entry name" value="CobS"/>
    <property type="match status" value="1"/>
</dbReference>
<evidence type="ECO:0000256" key="14">
    <source>
        <dbReference type="ARBA" id="ARBA00025228"/>
    </source>
</evidence>
<evidence type="ECO:0000313" key="20">
    <source>
        <dbReference type="EMBL" id="PWK16640.1"/>
    </source>
</evidence>
<evidence type="ECO:0000256" key="18">
    <source>
        <dbReference type="ARBA" id="ARBA00049504"/>
    </source>
</evidence>
<evidence type="ECO:0000256" key="13">
    <source>
        <dbReference type="ARBA" id="ARBA00023136"/>
    </source>
</evidence>
<evidence type="ECO:0000256" key="10">
    <source>
        <dbReference type="ARBA" id="ARBA00022692"/>
    </source>
</evidence>
<keyword evidence="21" id="KW-1185">Reference proteome</keyword>
<evidence type="ECO:0000256" key="17">
    <source>
        <dbReference type="ARBA" id="ARBA00048623"/>
    </source>
</evidence>
<name>A0A316E1E8_9BACT</name>
<accession>A0A316E1E8</accession>
<evidence type="ECO:0000313" key="21">
    <source>
        <dbReference type="Proteomes" id="UP000245489"/>
    </source>
</evidence>
<keyword evidence="7 19" id="KW-1003">Cell membrane</keyword>
<keyword evidence="12 19" id="KW-1133">Transmembrane helix</keyword>
<proteinExistence type="inferred from homology"/>
<evidence type="ECO:0000256" key="8">
    <source>
        <dbReference type="ARBA" id="ARBA00022573"/>
    </source>
</evidence>
<dbReference type="PANTHER" id="PTHR34148:SF1">
    <property type="entry name" value="ADENOSYLCOBINAMIDE-GDP RIBAZOLETRANSFERASE"/>
    <property type="match status" value="1"/>
</dbReference>
<gene>
    <name evidence="19" type="primary">cobS</name>
    <name evidence="20" type="ORF">LV89_04856</name>
</gene>
<evidence type="ECO:0000256" key="1">
    <source>
        <dbReference type="ARBA" id="ARBA00001946"/>
    </source>
</evidence>
<comment type="catalytic activity">
    <reaction evidence="17 19">
        <text>alpha-ribazole + adenosylcob(III)inamide-GDP = adenosylcob(III)alamin + GMP + H(+)</text>
        <dbReference type="Rhea" id="RHEA:16049"/>
        <dbReference type="ChEBI" id="CHEBI:10329"/>
        <dbReference type="ChEBI" id="CHEBI:15378"/>
        <dbReference type="ChEBI" id="CHEBI:18408"/>
        <dbReference type="ChEBI" id="CHEBI:58115"/>
        <dbReference type="ChEBI" id="CHEBI:60487"/>
        <dbReference type="EC" id="2.7.8.26"/>
    </reaction>
</comment>
<evidence type="ECO:0000256" key="11">
    <source>
        <dbReference type="ARBA" id="ARBA00022842"/>
    </source>
</evidence>
<keyword evidence="9 19" id="KW-0808">Transferase</keyword>
<dbReference type="InterPro" id="IPR003805">
    <property type="entry name" value="CobS"/>
</dbReference>
<comment type="caution">
    <text evidence="20">The sequence shown here is derived from an EMBL/GenBank/DDBJ whole genome shotgun (WGS) entry which is preliminary data.</text>
</comment>
<comment type="cofactor">
    <cofactor evidence="1 19">
        <name>Mg(2+)</name>
        <dbReference type="ChEBI" id="CHEBI:18420"/>
    </cofactor>
</comment>
<evidence type="ECO:0000256" key="16">
    <source>
        <dbReference type="ARBA" id="ARBA00032853"/>
    </source>
</evidence>
<feature type="transmembrane region" description="Helical" evidence="19">
    <location>
        <begin position="150"/>
        <end position="172"/>
    </location>
</feature>
<comment type="catalytic activity">
    <reaction evidence="18 19">
        <text>alpha-ribazole 5'-phosphate + adenosylcob(III)inamide-GDP = adenosylcob(III)alamin 5'-phosphate + GMP + H(+)</text>
        <dbReference type="Rhea" id="RHEA:23560"/>
        <dbReference type="ChEBI" id="CHEBI:15378"/>
        <dbReference type="ChEBI" id="CHEBI:57918"/>
        <dbReference type="ChEBI" id="CHEBI:58115"/>
        <dbReference type="ChEBI" id="CHEBI:60487"/>
        <dbReference type="ChEBI" id="CHEBI:60493"/>
        <dbReference type="EC" id="2.7.8.26"/>
    </reaction>
</comment>
<evidence type="ECO:0000256" key="7">
    <source>
        <dbReference type="ARBA" id="ARBA00022475"/>
    </source>
</evidence>
<keyword evidence="10 19" id="KW-0812">Transmembrane</keyword>
<dbReference type="EMBL" id="QGGO01000049">
    <property type="protein sequence ID" value="PWK16640.1"/>
    <property type="molecule type" value="Genomic_DNA"/>
</dbReference>
<organism evidence="20 21">
    <name type="scientific">Arcicella aurantiaca</name>
    <dbReference type="NCBI Taxonomy" id="591202"/>
    <lineage>
        <taxon>Bacteria</taxon>
        <taxon>Pseudomonadati</taxon>
        <taxon>Bacteroidota</taxon>
        <taxon>Cytophagia</taxon>
        <taxon>Cytophagales</taxon>
        <taxon>Flectobacillaceae</taxon>
        <taxon>Arcicella</taxon>
    </lineage>
</organism>
<dbReference type="GO" id="GO:0008818">
    <property type="term" value="F:cobalamin 5'-phosphate synthase activity"/>
    <property type="evidence" value="ECO:0007669"/>
    <property type="project" value="UniProtKB-UniRule"/>
</dbReference>
<dbReference type="OrthoDB" id="9794626at2"/>
<keyword evidence="11 19" id="KW-0460">Magnesium</keyword>
<dbReference type="GO" id="GO:0009236">
    <property type="term" value="P:cobalamin biosynthetic process"/>
    <property type="evidence" value="ECO:0007669"/>
    <property type="project" value="UniProtKB-UniRule"/>
</dbReference>
<comment type="pathway">
    <text evidence="3 19">Cofactor biosynthesis; adenosylcobalamin biosynthesis; adenosylcobalamin from cob(II)yrinate a,c-diamide: step 7/7.</text>
</comment>
<evidence type="ECO:0000256" key="6">
    <source>
        <dbReference type="ARBA" id="ARBA00015850"/>
    </source>
</evidence>
<evidence type="ECO:0000256" key="3">
    <source>
        <dbReference type="ARBA" id="ARBA00004663"/>
    </source>
</evidence>
<sequence>MNFKKILSTINQWAFFQCEIFLNAIKHYTRIPIPKWVILTDKVGRKVNIFLPIIGWIIGGVSAVTFYVSTHIFNTEIAILLSIVVAALTTGLIHENGLAHTCDALGEGKTERNMIEIMKDFRLGTFGTMGLILLLVIKFFSLEILDNQTFIWTIFIAHSLSRFVPISLNFTLNYIEEDAPKNYLTNIKIHQNDLLTAYIFAIFPLFLYAITTKNFFLFLVFPPLILLHLYFGYYFKKKFGGYTNECFGATQQIAEVIIYLVIVAIST</sequence>
<evidence type="ECO:0000256" key="5">
    <source>
        <dbReference type="ARBA" id="ARBA00013200"/>
    </source>
</evidence>
<dbReference type="GO" id="GO:0051073">
    <property type="term" value="F:adenosylcobinamide-GDP ribazoletransferase activity"/>
    <property type="evidence" value="ECO:0007669"/>
    <property type="project" value="UniProtKB-UniRule"/>
</dbReference>
<feature type="transmembrane region" description="Helical" evidence="19">
    <location>
        <begin position="216"/>
        <end position="235"/>
    </location>
</feature>
<comment type="subcellular location">
    <subcellularLocation>
        <location evidence="2 19">Cell membrane</location>
        <topology evidence="2 19">Multi-pass membrane protein</topology>
    </subcellularLocation>
</comment>
<keyword evidence="13 19" id="KW-0472">Membrane</keyword>
<dbReference type="RefSeq" id="WP_109745554.1">
    <property type="nucleotide sequence ID" value="NZ_QGGO01000049.1"/>
</dbReference>
<feature type="transmembrane region" description="Helical" evidence="19">
    <location>
        <begin position="75"/>
        <end position="93"/>
    </location>
</feature>
<feature type="transmembrane region" description="Helical" evidence="19">
    <location>
        <begin position="49"/>
        <end position="69"/>
    </location>
</feature>
<evidence type="ECO:0000256" key="15">
    <source>
        <dbReference type="ARBA" id="ARBA00032605"/>
    </source>
</evidence>